<dbReference type="OrthoDB" id="9786534at2"/>
<dbReference type="InterPro" id="IPR054213">
    <property type="entry name" value="DUF6920"/>
</dbReference>
<accession>A0A6N6MAU1</accession>
<name>A0A6N6MAU1_9FLAO</name>
<feature type="transmembrane region" description="Helical" evidence="1">
    <location>
        <begin position="89"/>
        <end position="106"/>
    </location>
</feature>
<comment type="caution">
    <text evidence="2">The sequence shown here is derived from an EMBL/GenBank/DDBJ whole genome shotgun (WGS) entry which is preliminary data.</text>
</comment>
<dbReference type="RefSeq" id="WP_151166391.1">
    <property type="nucleotide sequence ID" value="NZ_WACR01000002.1"/>
</dbReference>
<evidence type="ECO:0000313" key="3">
    <source>
        <dbReference type="Proteomes" id="UP000435357"/>
    </source>
</evidence>
<proteinExistence type="predicted"/>
<reference evidence="2 3" key="1">
    <citation type="submission" date="2019-09" db="EMBL/GenBank/DDBJ databases">
        <title>Genomes of Cryomorphaceae.</title>
        <authorList>
            <person name="Bowman J.P."/>
        </authorList>
    </citation>
    <scope>NUCLEOTIDE SEQUENCE [LARGE SCALE GENOMIC DNA]</scope>
    <source>
        <strain evidence="2 3">KCTC 52047</strain>
    </source>
</reference>
<gene>
    <name evidence="2" type="ORF">F3059_02635</name>
</gene>
<dbReference type="AlphaFoldDB" id="A0A6N6MAU1"/>
<feature type="transmembrane region" description="Helical" evidence="1">
    <location>
        <begin position="64"/>
        <end position="84"/>
    </location>
</feature>
<feature type="transmembrane region" description="Helical" evidence="1">
    <location>
        <begin position="6"/>
        <end position="27"/>
    </location>
</feature>
<keyword evidence="1" id="KW-0472">Membrane</keyword>
<dbReference type="EMBL" id="WACR01000002">
    <property type="protein sequence ID" value="KAB1065567.1"/>
    <property type="molecule type" value="Genomic_DNA"/>
</dbReference>
<evidence type="ECO:0000313" key="2">
    <source>
        <dbReference type="EMBL" id="KAB1065567.1"/>
    </source>
</evidence>
<keyword evidence="1" id="KW-1133">Transmembrane helix</keyword>
<protein>
    <submittedName>
        <fullName evidence="2">Uncharacterized protein</fullName>
    </submittedName>
</protein>
<organism evidence="2 3">
    <name type="scientific">Salibacter halophilus</name>
    <dbReference type="NCBI Taxonomy" id="1803916"/>
    <lineage>
        <taxon>Bacteria</taxon>
        <taxon>Pseudomonadati</taxon>
        <taxon>Bacteroidota</taxon>
        <taxon>Flavobacteriia</taxon>
        <taxon>Flavobacteriales</taxon>
        <taxon>Salibacteraceae</taxon>
        <taxon>Salibacter</taxon>
    </lineage>
</organism>
<keyword evidence="3" id="KW-1185">Reference proteome</keyword>
<sequence length="366" mass="42456">MKTVAYLLILVHSVIHFMGFFKAFNFLEFKAITQPISKTSGIFWLTCSVLFVISLILFELQFKYWWIFILLAIITSQVLIISVWQDAKFGTILNVIIFIFGLLAFSDQQFTDMVRSERASMLSGSDQKAKQNPISTLPEPVQKLLEKTGVDSSTEIQTVYLTQSAQIKMKPEQDDWYSATADQYYVSYPPSFHWSIEMKMNPVMPVRGRDKFENGKGEMQIKLFSAIPVVNVQDNSKVDEATLQRFLAEISWFPSAARNEYINWEKLDDRSARATMTYNGTTGTGTFHFDNEGNFEKFTAMRYYESGENAEKKRWTVKALAHKEFNGFILPYILEASWLLDDDEWTWLKLDIDHLEYNVKSNKKHK</sequence>
<keyword evidence="1" id="KW-0812">Transmembrane</keyword>
<feature type="transmembrane region" description="Helical" evidence="1">
    <location>
        <begin position="39"/>
        <end position="58"/>
    </location>
</feature>
<dbReference type="Pfam" id="PF21900">
    <property type="entry name" value="DUF6920"/>
    <property type="match status" value="1"/>
</dbReference>
<dbReference type="Proteomes" id="UP000435357">
    <property type="component" value="Unassembled WGS sequence"/>
</dbReference>
<evidence type="ECO:0000256" key="1">
    <source>
        <dbReference type="SAM" id="Phobius"/>
    </source>
</evidence>